<keyword evidence="2" id="KW-0732">Signal</keyword>
<evidence type="ECO:0000256" key="2">
    <source>
        <dbReference type="SAM" id="SignalP"/>
    </source>
</evidence>
<feature type="region of interest" description="Disordered" evidence="1">
    <location>
        <begin position="31"/>
        <end position="51"/>
    </location>
</feature>
<dbReference type="Pfam" id="PF12779">
    <property type="entry name" value="WXXGXW"/>
    <property type="match status" value="2"/>
</dbReference>
<reference evidence="3 4" key="1">
    <citation type="journal article" date="2016" name="Microbes Environ.">
        <title>Phylogenetically diverse aerobic anoxygenic phototrophic bacteria isolated from epilithic biofilms in Tama river, Japan.</title>
        <authorList>
            <person name="Hirose S."/>
            <person name="Matsuura K."/>
            <person name="Haruta S."/>
        </authorList>
    </citation>
    <scope>NUCLEOTIDE SEQUENCE [LARGE SCALE GENOMIC DNA]</scope>
    <source>
        <strain evidence="3 4">S08</strain>
    </source>
</reference>
<proteinExistence type="predicted"/>
<protein>
    <recommendedName>
        <fullName evidence="5">YXWGXW repeat-containing protein</fullName>
    </recommendedName>
</protein>
<name>A0ABM7Y035_9PROT</name>
<keyword evidence="4" id="KW-1185">Reference proteome</keyword>
<dbReference type="EMBL" id="AP025637">
    <property type="protein sequence ID" value="BDG71135.1"/>
    <property type="molecule type" value="Genomic_DNA"/>
</dbReference>
<dbReference type="RefSeq" id="WP_244458425.1">
    <property type="nucleotide sequence ID" value="NZ_AP025637.1"/>
</dbReference>
<feature type="chain" id="PRO_5045788746" description="YXWGXW repeat-containing protein" evidence="2">
    <location>
        <begin position="30"/>
        <end position="105"/>
    </location>
</feature>
<dbReference type="PROSITE" id="PS51318">
    <property type="entry name" value="TAT"/>
    <property type="match status" value="1"/>
</dbReference>
<feature type="signal peptide" evidence="2">
    <location>
        <begin position="1"/>
        <end position="29"/>
    </location>
</feature>
<evidence type="ECO:0008006" key="5">
    <source>
        <dbReference type="Google" id="ProtNLM"/>
    </source>
</evidence>
<evidence type="ECO:0000313" key="4">
    <source>
        <dbReference type="Proteomes" id="UP000831327"/>
    </source>
</evidence>
<sequence length="105" mass="12120">MTTRRGLFTLLAGLGATAAGFALPSPAAAQSITLNIGPPPPPAYARRPPPPRRGRVWVDGHYRWNGRRYVWREGYWQRSRQGRSYAQPRWDQDGDRWRYSPGRWN</sequence>
<gene>
    <name evidence="3" type="ORF">Rmf_10640</name>
</gene>
<dbReference type="Proteomes" id="UP000831327">
    <property type="component" value="Chromosome"/>
</dbReference>
<dbReference type="InterPro" id="IPR006311">
    <property type="entry name" value="TAT_signal"/>
</dbReference>
<evidence type="ECO:0000313" key="3">
    <source>
        <dbReference type="EMBL" id="BDG71135.1"/>
    </source>
</evidence>
<evidence type="ECO:0000256" key="1">
    <source>
        <dbReference type="SAM" id="MobiDB-lite"/>
    </source>
</evidence>
<feature type="region of interest" description="Disordered" evidence="1">
    <location>
        <begin position="78"/>
        <end position="105"/>
    </location>
</feature>
<dbReference type="InterPro" id="IPR024447">
    <property type="entry name" value="YXWGXW_rpt"/>
</dbReference>
<accession>A0ABM7Y035</accession>
<organism evidence="3 4">
    <name type="scientific">Roseomonas fluvialis</name>
    <dbReference type="NCBI Taxonomy" id="1750527"/>
    <lineage>
        <taxon>Bacteria</taxon>
        <taxon>Pseudomonadati</taxon>
        <taxon>Pseudomonadota</taxon>
        <taxon>Alphaproteobacteria</taxon>
        <taxon>Acetobacterales</taxon>
        <taxon>Roseomonadaceae</taxon>
        <taxon>Roseomonas</taxon>
    </lineage>
</organism>